<organism evidence="1 2">
    <name type="scientific">Trapa incisa</name>
    <dbReference type="NCBI Taxonomy" id="236973"/>
    <lineage>
        <taxon>Eukaryota</taxon>
        <taxon>Viridiplantae</taxon>
        <taxon>Streptophyta</taxon>
        <taxon>Embryophyta</taxon>
        <taxon>Tracheophyta</taxon>
        <taxon>Spermatophyta</taxon>
        <taxon>Magnoliopsida</taxon>
        <taxon>eudicotyledons</taxon>
        <taxon>Gunneridae</taxon>
        <taxon>Pentapetalae</taxon>
        <taxon>rosids</taxon>
        <taxon>malvids</taxon>
        <taxon>Myrtales</taxon>
        <taxon>Lythraceae</taxon>
        <taxon>Trapa</taxon>
    </lineage>
</organism>
<comment type="caution">
    <text evidence="1">The sequence shown here is derived from an EMBL/GenBank/DDBJ whole genome shotgun (WGS) entry which is preliminary data.</text>
</comment>
<evidence type="ECO:0000313" key="2">
    <source>
        <dbReference type="Proteomes" id="UP001345219"/>
    </source>
</evidence>
<keyword evidence="2" id="KW-1185">Reference proteome</keyword>
<sequence>MIGRLYGKASWELQLTLMNAWKNKSGRARALSQGSEMARTALGRDPETAAAEVAEGTKCPPRVGKLVLAFTPWNSLAAASYARVATSAVSKVPIQTQLFFPGSRISAG</sequence>
<reference evidence="1 2" key="1">
    <citation type="journal article" date="2023" name="Hortic Res">
        <title>Pangenome of water caltrop reveals structural variations and asymmetric subgenome divergence after allopolyploidization.</title>
        <authorList>
            <person name="Zhang X."/>
            <person name="Chen Y."/>
            <person name="Wang L."/>
            <person name="Yuan Y."/>
            <person name="Fang M."/>
            <person name="Shi L."/>
            <person name="Lu R."/>
            <person name="Comes H.P."/>
            <person name="Ma Y."/>
            <person name="Chen Y."/>
            <person name="Huang G."/>
            <person name="Zhou Y."/>
            <person name="Zheng Z."/>
            <person name="Qiu Y."/>
        </authorList>
    </citation>
    <scope>NUCLEOTIDE SEQUENCE [LARGE SCALE GENOMIC DNA]</scope>
    <source>
        <tissue evidence="1">Roots</tissue>
    </source>
</reference>
<dbReference type="EMBL" id="JAXIOK010000016">
    <property type="protein sequence ID" value="KAK4753287.1"/>
    <property type="molecule type" value="Genomic_DNA"/>
</dbReference>
<dbReference type="AlphaFoldDB" id="A0AAN7PRX8"/>
<gene>
    <name evidence="1" type="ORF">SAY87_022085</name>
</gene>
<protein>
    <recommendedName>
        <fullName evidence="3">Aldehyde dehydrogenase domain-containing protein</fullName>
    </recommendedName>
</protein>
<dbReference type="Proteomes" id="UP001345219">
    <property type="component" value="Chromosome 16"/>
</dbReference>
<proteinExistence type="predicted"/>
<evidence type="ECO:0000313" key="1">
    <source>
        <dbReference type="EMBL" id="KAK4753287.1"/>
    </source>
</evidence>
<evidence type="ECO:0008006" key="3">
    <source>
        <dbReference type="Google" id="ProtNLM"/>
    </source>
</evidence>
<name>A0AAN7PRX8_9MYRT</name>
<accession>A0AAN7PRX8</accession>